<evidence type="ECO:0000313" key="13">
    <source>
        <dbReference type="Proteomes" id="UP000199488"/>
    </source>
</evidence>
<keyword evidence="3" id="KW-0963">Cytoplasm</keyword>
<comment type="catalytic activity">
    <reaction evidence="9">
        <text>ATP + H2O = ADP + phosphate + H(+)</text>
        <dbReference type="Rhea" id="RHEA:13065"/>
        <dbReference type="ChEBI" id="CHEBI:15377"/>
        <dbReference type="ChEBI" id="CHEBI:15378"/>
        <dbReference type="ChEBI" id="CHEBI:30616"/>
        <dbReference type="ChEBI" id="CHEBI:43474"/>
        <dbReference type="ChEBI" id="CHEBI:456216"/>
    </reaction>
</comment>
<organism evidence="12 13">
    <name type="scientific">Marinococcus luteus</name>
    <dbReference type="NCBI Taxonomy" id="1122204"/>
    <lineage>
        <taxon>Bacteria</taxon>
        <taxon>Bacillati</taxon>
        <taxon>Bacillota</taxon>
        <taxon>Bacilli</taxon>
        <taxon>Bacillales</taxon>
        <taxon>Bacillaceae</taxon>
        <taxon>Marinococcus</taxon>
    </lineage>
</organism>
<dbReference type="InterPro" id="IPR050764">
    <property type="entry name" value="CbbQ/NirQ/NorQ/GpvN"/>
</dbReference>
<keyword evidence="5" id="KW-0378">Hydrolase</keyword>
<dbReference type="InterPro" id="IPR027417">
    <property type="entry name" value="P-loop_NTPase"/>
</dbReference>
<dbReference type="GO" id="GO:0031411">
    <property type="term" value="C:gas vesicle"/>
    <property type="evidence" value="ECO:0007669"/>
    <property type="project" value="UniProtKB-SubCell"/>
</dbReference>
<feature type="compositionally biased region" description="Polar residues" evidence="10">
    <location>
        <begin position="1"/>
        <end position="18"/>
    </location>
</feature>
<dbReference type="EMBL" id="FNNC01000003">
    <property type="protein sequence ID" value="SDW57816.1"/>
    <property type="molecule type" value="Genomic_DNA"/>
</dbReference>
<dbReference type="NCBIfam" id="TIGR02640">
    <property type="entry name" value="gas_vesic_GvpN"/>
    <property type="match status" value="1"/>
</dbReference>
<proteinExistence type="inferred from homology"/>
<feature type="compositionally biased region" description="Low complexity" evidence="10">
    <location>
        <begin position="19"/>
        <end position="40"/>
    </location>
</feature>
<gene>
    <name evidence="12" type="ORF">SAMN05421781_1816</name>
</gene>
<evidence type="ECO:0000256" key="3">
    <source>
        <dbReference type="ARBA" id="ARBA00022490"/>
    </source>
</evidence>
<dbReference type="SUPFAM" id="SSF52540">
    <property type="entry name" value="P-loop containing nucleoside triphosphate hydrolases"/>
    <property type="match status" value="1"/>
</dbReference>
<dbReference type="GO" id="GO:0005524">
    <property type="term" value="F:ATP binding"/>
    <property type="evidence" value="ECO:0007669"/>
    <property type="project" value="UniProtKB-KW"/>
</dbReference>
<dbReference type="Gene3D" id="3.40.50.300">
    <property type="entry name" value="P-loop containing nucleotide triphosphate hydrolases"/>
    <property type="match status" value="1"/>
</dbReference>
<dbReference type="OrthoDB" id="9808317at2"/>
<dbReference type="RefSeq" id="WP_091614010.1">
    <property type="nucleotide sequence ID" value="NZ_FNNC01000003.1"/>
</dbReference>
<dbReference type="GO" id="GO:0016887">
    <property type="term" value="F:ATP hydrolysis activity"/>
    <property type="evidence" value="ECO:0007669"/>
    <property type="project" value="InterPro"/>
</dbReference>
<evidence type="ECO:0000256" key="8">
    <source>
        <dbReference type="ARBA" id="ARBA00035108"/>
    </source>
</evidence>
<dbReference type="PANTHER" id="PTHR42759:SF1">
    <property type="entry name" value="MAGNESIUM-CHELATASE SUBUNIT CHLD"/>
    <property type="match status" value="1"/>
</dbReference>
<evidence type="ECO:0000259" key="11">
    <source>
        <dbReference type="SMART" id="SM00382"/>
    </source>
</evidence>
<dbReference type="GO" id="GO:0031412">
    <property type="term" value="P:gas vesicle organization"/>
    <property type="evidence" value="ECO:0007669"/>
    <property type="project" value="InterPro"/>
</dbReference>
<comment type="similarity">
    <text evidence="2">Belongs to the CbbQ/NirQ/NorQ/GpvN family.</text>
</comment>
<evidence type="ECO:0000256" key="10">
    <source>
        <dbReference type="SAM" id="MobiDB-lite"/>
    </source>
</evidence>
<feature type="region of interest" description="Disordered" evidence="10">
    <location>
        <begin position="1"/>
        <end position="69"/>
    </location>
</feature>
<dbReference type="AlphaFoldDB" id="A0A1H2UNW1"/>
<dbReference type="GO" id="GO:0005737">
    <property type="term" value="C:cytoplasm"/>
    <property type="evidence" value="ECO:0007669"/>
    <property type="project" value="UniProtKB-SubCell"/>
</dbReference>
<dbReference type="InterPro" id="IPR003593">
    <property type="entry name" value="AAA+_ATPase"/>
</dbReference>
<evidence type="ECO:0000256" key="9">
    <source>
        <dbReference type="ARBA" id="ARBA00049360"/>
    </source>
</evidence>
<reference evidence="12 13" key="1">
    <citation type="submission" date="2016-10" db="EMBL/GenBank/DDBJ databases">
        <authorList>
            <person name="de Groot N.N."/>
        </authorList>
    </citation>
    <scope>NUCLEOTIDE SEQUENCE [LARGE SCALE GENOMIC DNA]</scope>
    <source>
        <strain evidence="12 13">DSM 23126</strain>
    </source>
</reference>
<keyword evidence="6" id="KW-0067">ATP-binding</keyword>
<keyword evidence="7" id="KW-0304">Gas vesicle</keyword>
<comment type="subcellular location">
    <subcellularLocation>
        <location evidence="1">Cytoplasm</location>
    </subcellularLocation>
    <subcellularLocation>
        <location evidence="8">Gas vesicle</location>
    </subcellularLocation>
</comment>
<dbReference type="Proteomes" id="UP000199488">
    <property type="component" value="Unassembled WGS sequence"/>
</dbReference>
<evidence type="ECO:0000313" key="12">
    <source>
        <dbReference type="EMBL" id="SDW57816.1"/>
    </source>
</evidence>
<dbReference type="SMART" id="SM00382">
    <property type="entry name" value="AAA"/>
    <property type="match status" value="1"/>
</dbReference>
<evidence type="ECO:0000256" key="2">
    <source>
        <dbReference type="ARBA" id="ARBA00009417"/>
    </source>
</evidence>
<dbReference type="PANTHER" id="PTHR42759">
    <property type="entry name" value="MOXR FAMILY PROTEIN"/>
    <property type="match status" value="1"/>
</dbReference>
<evidence type="ECO:0000256" key="7">
    <source>
        <dbReference type="ARBA" id="ARBA00022987"/>
    </source>
</evidence>
<dbReference type="InterPro" id="IPR013462">
    <property type="entry name" value="Gas-vesicle_GvpN"/>
</dbReference>
<protein>
    <submittedName>
        <fullName evidence="12">Gas vesicle protein GvpN</fullName>
    </submittedName>
</protein>
<evidence type="ECO:0000256" key="4">
    <source>
        <dbReference type="ARBA" id="ARBA00022741"/>
    </source>
</evidence>
<accession>A0A1H2UNW1</accession>
<evidence type="ECO:0000256" key="5">
    <source>
        <dbReference type="ARBA" id="ARBA00022801"/>
    </source>
</evidence>
<keyword evidence="4" id="KW-0547">Nucleotide-binding</keyword>
<keyword evidence="13" id="KW-1185">Reference proteome</keyword>
<dbReference type="STRING" id="1122204.SAMN05421781_1816"/>
<sequence length="358" mass="40347">MAATNESKQQTQKKSSNTSGRSQASQQKGSSQNSKGQSKKINAPAGTKSKQTTSEEQKQPKQQKIRTIDQIVETEEMQSILERSEKYLTSGYPVHFTGAAGVGKTTLSFQLARRFNQPVTLLNGNESLSNTDLLGGRIGYTSDKLIDNYVRKVYKREDHITERWSTGRLLEAVKNGHTLIYDEFTRSLPSTNNLFLSVLEEGILPLYGTQRNESFITVHPNFKAIFTSNPEEYAGVHKSQDALLDRMITIPVEDPDKEAQMSILKERASISEKEAETIIKALDWAKSTSRENDTHVPSFRLAVMTAMLSSEHDVKIDVKNDDFQQLFFDVMGHYFLGNIQGEDVSEAQKRMKEELKKV</sequence>
<evidence type="ECO:0000256" key="1">
    <source>
        <dbReference type="ARBA" id="ARBA00004496"/>
    </source>
</evidence>
<feature type="domain" description="AAA+ ATPase" evidence="11">
    <location>
        <begin position="90"/>
        <end position="258"/>
    </location>
</feature>
<evidence type="ECO:0000256" key="6">
    <source>
        <dbReference type="ARBA" id="ARBA00022840"/>
    </source>
</evidence>
<dbReference type="Pfam" id="PF07728">
    <property type="entry name" value="AAA_5"/>
    <property type="match status" value="1"/>
</dbReference>
<name>A0A1H2UNW1_9BACI</name>
<dbReference type="InterPro" id="IPR011704">
    <property type="entry name" value="ATPase_dyneun-rel_AAA"/>
</dbReference>